<sequence>MARPFFPSRDLPHILRSQKATSQERSIETTNSILTLDQSTSSVKMFCLDEKAEAIAAER</sequence>
<protein>
    <submittedName>
        <fullName evidence="1">Uncharacterized protein</fullName>
    </submittedName>
</protein>
<evidence type="ECO:0000313" key="2">
    <source>
        <dbReference type="Proteomes" id="UP001195483"/>
    </source>
</evidence>
<dbReference type="EMBL" id="JAEAOA010001311">
    <property type="protein sequence ID" value="KAK3611904.1"/>
    <property type="molecule type" value="Genomic_DNA"/>
</dbReference>
<reference evidence="1" key="3">
    <citation type="submission" date="2023-05" db="EMBL/GenBank/DDBJ databases">
        <authorList>
            <person name="Smith C.H."/>
        </authorList>
    </citation>
    <scope>NUCLEOTIDE SEQUENCE</scope>
    <source>
        <strain evidence="1">CHS0354</strain>
        <tissue evidence="1">Mantle</tissue>
    </source>
</reference>
<reference evidence="1" key="2">
    <citation type="journal article" date="2021" name="Genome Biol. Evol.">
        <title>Developing a high-quality reference genome for a parasitic bivalve with doubly uniparental inheritance (Bivalvia: Unionida).</title>
        <authorList>
            <person name="Smith C.H."/>
        </authorList>
    </citation>
    <scope>NUCLEOTIDE SEQUENCE</scope>
    <source>
        <strain evidence="1">CHS0354</strain>
        <tissue evidence="1">Mantle</tissue>
    </source>
</reference>
<dbReference type="Proteomes" id="UP001195483">
    <property type="component" value="Unassembled WGS sequence"/>
</dbReference>
<proteinExistence type="predicted"/>
<reference evidence="1" key="1">
    <citation type="journal article" date="2021" name="Genome Biol. Evol.">
        <title>A High-Quality Reference Genome for a Parasitic Bivalve with Doubly Uniparental Inheritance (Bivalvia: Unionida).</title>
        <authorList>
            <person name="Smith C.H."/>
        </authorList>
    </citation>
    <scope>NUCLEOTIDE SEQUENCE</scope>
    <source>
        <strain evidence="1">CHS0354</strain>
    </source>
</reference>
<feature type="non-terminal residue" evidence="1">
    <location>
        <position position="59"/>
    </location>
</feature>
<dbReference type="AlphaFoldDB" id="A0AAE0TK84"/>
<evidence type="ECO:0000313" key="1">
    <source>
        <dbReference type="EMBL" id="KAK3611904.1"/>
    </source>
</evidence>
<organism evidence="1 2">
    <name type="scientific">Potamilus streckersoni</name>
    <dbReference type="NCBI Taxonomy" id="2493646"/>
    <lineage>
        <taxon>Eukaryota</taxon>
        <taxon>Metazoa</taxon>
        <taxon>Spiralia</taxon>
        <taxon>Lophotrochozoa</taxon>
        <taxon>Mollusca</taxon>
        <taxon>Bivalvia</taxon>
        <taxon>Autobranchia</taxon>
        <taxon>Heteroconchia</taxon>
        <taxon>Palaeoheterodonta</taxon>
        <taxon>Unionida</taxon>
        <taxon>Unionoidea</taxon>
        <taxon>Unionidae</taxon>
        <taxon>Ambleminae</taxon>
        <taxon>Lampsilini</taxon>
        <taxon>Potamilus</taxon>
    </lineage>
</organism>
<accession>A0AAE0TK84</accession>
<comment type="caution">
    <text evidence="1">The sequence shown here is derived from an EMBL/GenBank/DDBJ whole genome shotgun (WGS) entry which is preliminary data.</text>
</comment>
<name>A0AAE0TK84_9BIVA</name>
<keyword evidence="2" id="KW-1185">Reference proteome</keyword>
<gene>
    <name evidence="1" type="ORF">CHS0354_021340</name>
</gene>